<dbReference type="Proteomes" id="UP000520770">
    <property type="component" value="Unassembled WGS sequence"/>
</dbReference>
<protein>
    <recommendedName>
        <fullName evidence="7">Lytic murein transglycosylase</fullName>
    </recommendedName>
</protein>
<reference evidence="4 5" key="1">
    <citation type="submission" date="2020-08" db="EMBL/GenBank/DDBJ databases">
        <title>Genomic Encyclopedia of Type Strains, Phase IV (KMG-V): Genome sequencing to study the core and pangenomes of soil and plant-associated prokaryotes.</title>
        <authorList>
            <person name="Whitman W."/>
        </authorList>
    </citation>
    <scope>NUCLEOTIDE SEQUENCE [LARGE SCALE GENOMIC DNA]</scope>
    <source>
        <strain evidence="2 5">SEMIA 444</strain>
        <strain evidence="1 4">SEMIA 448</strain>
        <strain evidence="3 6">SEMIA 452</strain>
    </source>
</reference>
<dbReference type="Proteomes" id="UP000524535">
    <property type="component" value="Unassembled WGS sequence"/>
</dbReference>
<proteinExistence type="predicted"/>
<dbReference type="EMBL" id="JACIGW010000005">
    <property type="protein sequence ID" value="MBB4350510.1"/>
    <property type="molecule type" value="Genomic_DNA"/>
</dbReference>
<evidence type="ECO:0008006" key="7">
    <source>
        <dbReference type="Google" id="ProtNLM"/>
    </source>
</evidence>
<evidence type="ECO:0000313" key="5">
    <source>
        <dbReference type="Proteomes" id="UP000524535"/>
    </source>
</evidence>
<keyword evidence="5" id="KW-1185">Reference proteome</keyword>
<gene>
    <name evidence="2" type="ORF">GGE31_003986</name>
    <name evidence="1" type="ORF">GGE33_004275</name>
    <name evidence="3" type="ORF">GGE35_003928</name>
</gene>
<evidence type="ECO:0000313" key="3">
    <source>
        <dbReference type="EMBL" id="MBB4448091.1"/>
    </source>
</evidence>
<comment type="caution">
    <text evidence="1">The sequence shown here is derived from an EMBL/GenBank/DDBJ whole genome shotgun (WGS) entry which is preliminary data.</text>
</comment>
<evidence type="ECO:0000313" key="2">
    <source>
        <dbReference type="EMBL" id="MBB4413458.1"/>
    </source>
</evidence>
<evidence type="ECO:0000313" key="1">
    <source>
        <dbReference type="EMBL" id="MBB4350510.1"/>
    </source>
</evidence>
<accession>A0A7W6WRU7</accession>
<evidence type="ECO:0000313" key="4">
    <source>
        <dbReference type="Proteomes" id="UP000520770"/>
    </source>
</evidence>
<dbReference type="Proteomes" id="UP000576087">
    <property type="component" value="Unassembled WGS sequence"/>
</dbReference>
<dbReference type="EMBL" id="JACIHM010000006">
    <property type="protein sequence ID" value="MBB4448091.1"/>
    <property type="molecule type" value="Genomic_DNA"/>
</dbReference>
<dbReference type="EMBL" id="JACIGY010000006">
    <property type="protein sequence ID" value="MBB4413458.1"/>
    <property type="molecule type" value="Genomic_DNA"/>
</dbReference>
<organism evidence="1 4">
    <name type="scientific">Aliirhizobium cellulosilyticum</name>
    <dbReference type="NCBI Taxonomy" id="393664"/>
    <lineage>
        <taxon>Bacteria</taxon>
        <taxon>Pseudomonadati</taxon>
        <taxon>Pseudomonadota</taxon>
        <taxon>Alphaproteobacteria</taxon>
        <taxon>Hyphomicrobiales</taxon>
        <taxon>Rhizobiaceae</taxon>
        <taxon>Aliirhizobium</taxon>
    </lineage>
</organism>
<name>A0A7W6WRU7_9HYPH</name>
<evidence type="ECO:0000313" key="6">
    <source>
        <dbReference type="Proteomes" id="UP000576087"/>
    </source>
</evidence>
<dbReference type="AlphaFoldDB" id="A0A7W6WRU7"/>
<sequence>MYPVADPLCPAGHLPHKGGDQLGARSQLTNDVSSGRCRVSGAEVLPLVISPLVGEMVGRPEGGNAAANIYIPLWEEHP</sequence>